<evidence type="ECO:0000313" key="4">
    <source>
        <dbReference type="EMBL" id="KAK5079483.1"/>
    </source>
</evidence>
<name>A0ABR0JXY0_9EURO</name>
<feature type="domain" description="PEX14-like helix-turn-helix" evidence="3">
    <location>
        <begin position="42"/>
        <end position="113"/>
    </location>
</feature>
<feature type="region of interest" description="Disordered" evidence="1">
    <location>
        <begin position="123"/>
        <end position="224"/>
    </location>
</feature>
<evidence type="ECO:0000259" key="3">
    <source>
        <dbReference type="Pfam" id="PF25871"/>
    </source>
</evidence>
<feature type="domain" description="Peroxisomal membrane protein PEX14-like KPWE" evidence="2">
    <location>
        <begin position="222"/>
        <end position="270"/>
    </location>
</feature>
<organism evidence="4 5">
    <name type="scientific">Lithohypha guttulata</name>
    <dbReference type="NCBI Taxonomy" id="1690604"/>
    <lineage>
        <taxon>Eukaryota</taxon>
        <taxon>Fungi</taxon>
        <taxon>Dikarya</taxon>
        <taxon>Ascomycota</taxon>
        <taxon>Pezizomycotina</taxon>
        <taxon>Eurotiomycetes</taxon>
        <taxon>Chaetothyriomycetidae</taxon>
        <taxon>Chaetothyriales</taxon>
        <taxon>Trichomeriaceae</taxon>
        <taxon>Lithohypha</taxon>
    </lineage>
</organism>
<protein>
    <submittedName>
        <fullName evidence="4">Uncharacterized protein</fullName>
    </submittedName>
</protein>
<reference evidence="4 5" key="1">
    <citation type="submission" date="2023-08" db="EMBL/GenBank/DDBJ databases">
        <title>Black Yeasts Isolated from many extreme environments.</title>
        <authorList>
            <person name="Coleine C."/>
            <person name="Stajich J.E."/>
            <person name="Selbmann L."/>
        </authorList>
    </citation>
    <scope>NUCLEOTIDE SEQUENCE [LARGE SCALE GENOMIC DNA]</scope>
    <source>
        <strain evidence="4 5">CCFEE 5885</strain>
    </source>
</reference>
<feature type="compositionally biased region" description="Low complexity" evidence="1">
    <location>
        <begin position="23"/>
        <end position="35"/>
    </location>
</feature>
<dbReference type="InterPro" id="IPR040554">
    <property type="entry name" value="KPWE_PEX14_dom"/>
</dbReference>
<evidence type="ECO:0000313" key="5">
    <source>
        <dbReference type="Proteomes" id="UP001345013"/>
    </source>
</evidence>
<gene>
    <name evidence="4" type="ORF">LTR24_009243</name>
</gene>
<dbReference type="Pfam" id="PF25871">
    <property type="entry name" value="HTH_76"/>
    <property type="match status" value="1"/>
</dbReference>
<feature type="compositionally biased region" description="Low complexity" evidence="1">
    <location>
        <begin position="151"/>
        <end position="166"/>
    </location>
</feature>
<proteinExistence type="predicted"/>
<dbReference type="PANTHER" id="PTHR36855:SF1">
    <property type="entry name" value="PEROXISOME MEMBRANE ANCHOR PROTEIN PEX14P N-TERMINAL DOMAIN-CONTAINING PROTEIN"/>
    <property type="match status" value="1"/>
</dbReference>
<evidence type="ECO:0000256" key="1">
    <source>
        <dbReference type="SAM" id="MobiDB-lite"/>
    </source>
</evidence>
<dbReference type="EMBL" id="JAVRRG010000193">
    <property type="protein sequence ID" value="KAK5079483.1"/>
    <property type="molecule type" value="Genomic_DNA"/>
</dbReference>
<dbReference type="InterPro" id="IPR058841">
    <property type="entry name" value="HTH_76"/>
</dbReference>
<evidence type="ECO:0000259" key="2">
    <source>
        <dbReference type="Pfam" id="PF17733"/>
    </source>
</evidence>
<feature type="region of interest" description="Disordered" evidence="1">
    <location>
        <begin position="1"/>
        <end position="43"/>
    </location>
</feature>
<dbReference type="Proteomes" id="UP001345013">
    <property type="component" value="Unassembled WGS sequence"/>
</dbReference>
<comment type="caution">
    <text evidence="4">The sequence shown here is derived from an EMBL/GenBank/DDBJ whole genome shotgun (WGS) entry which is preliminary data.</text>
</comment>
<feature type="compositionally biased region" description="Low complexity" evidence="1">
    <location>
        <begin position="182"/>
        <end position="195"/>
    </location>
</feature>
<feature type="compositionally biased region" description="Basic and acidic residues" evidence="1">
    <location>
        <begin position="257"/>
        <end position="275"/>
    </location>
</feature>
<feature type="compositionally biased region" description="Low complexity" evidence="1">
    <location>
        <begin position="205"/>
        <end position="217"/>
    </location>
</feature>
<accession>A0ABR0JXY0</accession>
<sequence length="331" mass="35236">MSTEAMELNTPPPSSQDPDSDLSHQPPGAQPLAAPISPPPPEDLYRRIQSYPFHSDQDYQLGLAAILGHPETPPTASEIVSNQDLVLQAQCFYLARRFGLGQIDVEAYKEWLAISQRAKEALQRGTSTNGTSFAVPVPVSVPTPMREQERPTAPTPSTAAAALNPPSQSLAPASALQDQERPSAPTPSTAAAATTLDVKPHAQLPSSSSNSTASPTADPAPPYPISFAEIVDLITQDKPIPGIEEIPTTVLEPGSSKQDRAERRKKPWEQEDKDSAAVPADTEAESTAAEDGKNQPNEETIDVEQRKKTGEGVLKILQPGAIPDSGLVAKE</sequence>
<keyword evidence="5" id="KW-1185">Reference proteome</keyword>
<dbReference type="PANTHER" id="PTHR36855">
    <property type="entry name" value="CHROMOSOME 10, WHOLE GENOME SHOTGUN SEQUENCE"/>
    <property type="match status" value="1"/>
</dbReference>
<dbReference type="Pfam" id="PF17733">
    <property type="entry name" value="KPWE_dom"/>
    <property type="match status" value="1"/>
</dbReference>
<feature type="region of interest" description="Disordered" evidence="1">
    <location>
        <begin position="239"/>
        <end position="331"/>
    </location>
</feature>